<accession>A0A433V2Y7</accession>
<dbReference type="RefSeq" id="WP_233787365.1">
    <property type="nucleotide sequence ID" value="NZ_RSCL01000024.1"/>
</dbReference>
<comment type="caution">
    <text evidence="2">The sequence shown here is derived from an EMBL/GenBank/DDBJ whole genome shotgun (WGS) entry which is preliminary data.</text>
</comment>
<reference evidence="2" key="1">
    <citation type="submission" date="2018-12" db="EMBL/GenBank/DDBJ databases">
        <authorList>
            <person name="Will S."/>
            <person name="Neumann-Schaal M."/>
            <person name="Henke P."/>
        </authorList>
    </citation>
    <scope>NUCLEOTIDE SEQUENCE</scope>
    <source>
        <strain evidence="2">PCC 7102</strain>
    </source>
</reference>
<evidence type="ECO:0000313" key="3">
    <source>
        <dbReference type="Proteomes" id="UP000271624"/>
    </source>
</evidence>
<keyword evidence="3" id="KW-1185">Reference proteome</keyword>
<evidence type="ECO:0000313" key="2">
    <source>
        <dbReference type="EMBL" id="RUT00441.1"/>
    </source>
</evidence>
<sequence>MSDSTNPLTPIQIDNVPSQDLTNSLTPQQMKPDNTPPKFNLKTAIVKNWKTTTVGVVISFTGFVSFSPQTFGGSDTPFVQVCKYVTSGGLAALGISSKDYNVSGGNGS</sequence>
<proteinExistence type="predicted"/>
<protein>
    <submittedName>
        <fullName evidence="2">Uncharacterized protein</fullName>
    </submittedName>
</protein>
<organism evidence="2 3">
    <name type="scientific">Dulcicalothrix desertica PCC 7102</name>
    <dbReference type="NCBI Taxonomy" id="232991"/>
    <lineage>
        <taxon>Bacteria</taxon>
        <taxon>Bacillati</taxon>
        <taxon>Cyanobacteriota</taxon>
        <taxon>Cyanophyceae</taxon>
        <taxon>Nostocales</taxon>
        <taxon>Calotrichaceae</taxon>
        <taxon>Dulcicalothrix</taxon>
    </lineage>
</organism>
<feature type="compositionally biased region" description="Polar residues" evidence="1">
    <location>
        <begin position="15"/>
        <end position="32"/>
    </location>
</feature>
<reference evidence="2" key="2">
    <citation type="journal article" date="2019" name="Genome Biol. Evol.">
        <title>Day and night: Metabolic profiles and evolutionary relationships of six axenic non-marine cyanobacteria.</title>
        <authorList>
            <person name="Will S.E."/>
            <person name="Henke P."/>
            <person name="Boedeker C."/>
            <person name="Huang S."/>
            <person name="Brinkmann H."/>
            <person name="Rohde M."/>
            <person name="Jarek M."/>
            <person name="Friedl T."/>
            <person name="Seufert S."/>
            <person name="Schumacher M."/>
            <person name="Overmann J."/>
            <person name="Neumann-Schaal M."/>
            <person name="Petersen J."/>
        </authorList>
    </citation>
    <scope>NUCLEOTIDE SEQUENCE [LARGE SCALE GENOMIC DNA]</scope>
    <source>
        <strain evidence="2">PCC 7102</strain>
    </source>
</reference>
<dbReference type="AlphaFoldDB" id="A0A433V2Y7"/>
<name>A0A433V2Y7_9CYAN</name>
<evidence type="ECO:0000256" key="1">
    <source>
        <dbReference type="SAM" id="MobiDB-lite"/>
    </source>
</evidence>
<feature type="region of interest" description="Disordered" evidence="1">
    <location>
        <begin position="1"/>
        <end position="38"/>
    </location>
</feature>
<dbReference type="Proteomes" id="UP000271624">
    <property type="component" value="Unassembled WGS sequence"/>
</dbReference>
<dbReference type="EMBL" id="RSCL01000024">
    <property type="protein sequence ID" value="RUT00441.1"/>
    <property type="molecule type" value="Genomic_DNA"/>
</dbReference>
<gene>
    <name evidence="2" type="ORF">DSM106972_075690</name>
</gene>